<comment type="caution">
    <text evidence="2">The sequence shown here is derived from an EMBL/GenBank/DDBJ whole genome shotgun (WGS) entry which is preliminary data.</text>
</comment>
<dbReference type="STRING" id="1211777.BN77_p11279"/>
<evidence type="ECO:0000313" key="2">
    <source>
        <dbReference type="EMBL" id="CCM78593.1"/>
    </source>
</evidence>
<sequence>MGISSFREQKLIGALNCDGFKFYSLPLSRAASGRGEATGKETDNGQSPRAGARAPA</sequence>
<reference evidence="2 3" key="1">
    <citation type="journal article" date="2013" name="Genome Announc.">
        <title>Draft Genome Sequence of Rhizobium mesoamericanum STM3625, a Nitrogen-Fixing Symbiont of Mimosa pudica Isolated in French Guiana (South America).</title>
        <authorList>
            <person name="Moulin L."/>
            <person name="Mornico D."/>
            <person name="Melkonian R."/>
            <person name="Klonowska A."/>
        </authorList>
    </citation>
    <scope>NUCLEOTIDE SEQUENCE [LARGE SCALE GENOMIC DNA]</scope>
    <source>
        <strain evidence="2 3">STM3625</strain>
    </source>
</reference>
<name>K0PXK6_9HYPH</name>
<dbReference type="AlphaFoldDB" id="K0PXK6"/>
<dbReference type="Proteomes" id="UP000009319">
    <property type="component" value="Unassembled WGS sequence"/>
</dbReference>
<feature type="region of interest" description="Disordered" evidence="1">
    <location>
        <begin position="31"/>
        <end position="56"/>
    </location>
</feature>
<proteinExistence type="predicted"/>
<gene>
    <name evidence="2" type="ORF">BN77_p11279</name>
</gene>
<evidence type="ECO:0000256" key="1">
    <source>
        <dbReference type="SAM" id="MobiDB-lite"/>
    </source>
</evidence>
<organism evidence="2 3">
    <name type="scientific">Rhizobium mesoamericanum STM3625</name>
    <dbReference type="NCBI Taxonomy" id="1211777"/>
    <lineage>
        <taxon>Bacteria</taxon>
        <taxon>Pseudomonadati</taxon>
        <taxon>Pseudomonadota</taxon>
        <taxon>Alphaproteobacteria</taxon>
        <taxon>Hyphomicrobiales</taxon>
        <taxon>Rhizobiaceae</taxon>
        <taxon>Rhizobium/Agrobacterium group</taxon>
        <taxon>Rhizobium</taxon>
    </lineage>
</organism>
<dbReference type="HOGENOM" id="CLU_3011219_0_0_5"/>
<dbReference type="EMBL" id="CANI01000039">
    <property type="protein sequence ID" value="CCM78593.1"/>
    <property type="molecule type" value="Genomic_DNA"/>
</dbReference>
<accession>K0PXK6</accession>
<protein>
    <submittedName>
        <fullName evidence="2">Uncharacterized protein</fullName>
    </submittedName>
</protein>
<evidence type="ECO:0000313" key="3">
    <source>
        <dbReference type="Proteomes" id="UP000009319"/>
    </source>
</evidence>
<keyword evidence="3" id="KW-1185">Reference proteome</keyword>